<gene>
    <name evidence="1" type="ORF">TTAC_LOCUS4416</name>
</gene>
<dbReference type="EMBL" id="UYWX01004360">
    <property type="protein sequence ID" value="VDM24887.1"/>
    <property type="molecule type" value="Genomic_DNA"/>
</dbReference>
<organism evidence="3">
    <name type="scientific">Hydatigena taeniaeformis</name>
    <name type="common">Feline tapeworm</name>
    <name type="synonym">Taenia taeniaeformis</name>
    <dbReference type="NCBI Taxonomy" id="6205"/>
    <lineage>
        <taxon>Eukaryota</taxon>
        <taxon>Metazoa</taxon>
        <taxon>Spiralia</taxon>
        <taxon>Lophotrochozoa</taxon>
        <taxon>Platyhelminthes</taxon>
        <taxon>Cestoda</taxon>
        <taxon>Eucestoda</taxon>
        <taxon>Cyclophyllidea</taxon>
        <taxon>Taeniidae</taxon>
        <taxon>Hydatigera</taxon>
    </lineage>
</organism>
<protein>
    <submittedName>
        <fullName evidence="1 3">Uncharacterized protein</fullName>
    </submittedName>
</protein>
<accession>A0A0R3WUJ0</accession>
<keyword evidence="2" id="KW-1185">Reference proteome</keyword>
<sequence length="88" mass="10159">MEFCESALCTSFLFYRRLQRFKAKFPIHSRRSGITNALFVNLPTGPDVALVEPTYRALRQREKDIKNRGGPIVHEDFVQRNAAFEVDA</sequence>
<evidence type="ECO:0000313" key="2">
    <source>
        <dbReference type="Proteomes" id="UP000274429"/>
    </source>
</evidence>
<reference evidence="1 2" key="2">
    <citation type="submission" date="2018-11" db="EMBL/GenBank/DDBJ databases">
        <authorList>
            <consortium name="Pathogen Informatics"/>
        </authorList>
    </citation>
    <scope>NUCLEOTIDE SEQUENCE [LARGE SCALE GENOMIC DNA]</scope>
</reference>
<evidence type="ECO:0000313" key="1">
    <source>
        <dbReference type="EMBL" id="VDM24887.1"/>
    </source>
</evidence>
<dbReference type="AlphaFoldDB" id="A0A0R3WUJ0"/>
<reference evidence="3" key="1">
    <citation type="submission" date="2017-02" db="UniProtKB">
        <authorList>
            <consortium name="WormBaseParasite"/>
        </authorList>
    </citation>
    <scope>IDENTIFICATION</scope>
</reference>
<dbReference type="STRING" id="6205.A0A0R3WUJ0"/>
<dbReference type="Proteomes" id="UP000274429">
    <property type="component" value="Unassembled WGS sequence"/>
</dbReference>
<evidence type="ECO:0000313" key="3">
    <source>
        <dbReference type="WBParaSite" id="TTAC_0000443001-mRNA-1"/>
    </source>
</evidence>
<name>A0A0R3WUJ0_HYDTA</name>
<dbReference type="OrthoDB" id="10562289at2759"/>
<proteinExistence type="predicted"/>
<dbReference type="WBParaSite" id="TTAC_0000443001-mRNA-1">
    <property type="protein sequence ID" value="TTAC_0000443001-mRNA-1"/>
    <property type="gene ID" value="TTAC_0000443001"/>
</dbReference>